<organism evidence="1 2">
    <name type="scientific">Tessaracoccus lapidicaptus</name>
    <dbReference type="NCBI Taxonomy" id="1427523"/>
    <lineage>
        <taxon>Bacteria</taxon>
        <taxon>Bacillati</taxon>
        <taxon>Actinomycetota</taxon>
        <taxon>Actinomycetes</taxon>
        <taxon>Propionibacteriales</taxon>
        <taxon>Propionibacteriaceae</taxon>
        <taxon>Tessaracoccus</taxon>
    </lineage>
</organism>
<dbReference type="Proteomes" id="UP000093501">
    <property type="component" value="Unassembled WGS sequence"/>
</dbReference>
<protein>
    <submittedName>
        <fullName evidence="1">Uncharacterized protein</fullName>
    </submittedName>
</protein>
<reference evidence="2" key="1">
    <citation type="submission" date="2016-07" db="EMBL/GenBank/DDBJ databases">
        <authorList>
            <person name="Florea S."/>
            <person name="Webb J.S."/>
            <person name="Jaromczyk J."/>
            <person name="Schardl C.L."/>
        </authorList>
    </citation>
    <scope>NUCLEOTIDE SEQUENCE [LARGE SCALE GENOMIC DNA]</scope>
    <source>
        <strain evidence="2">IPBSL-7</strain>
    </source>
</reference>
<dbReference type="Gene3D" id="1.20.1260.100">
    <property type="entry name" value="TspO/MBR protein"/>
    <property type="match status" value="1"/>
</dbReference>
<proteinExistence type="predicted"/>
<dbReference type="AlphaFoldDB" id="A0A1C0AJ03"/>
<dbReference type="RefSeq" id="WP_068752383.1">
    <property type="nucleotide sequence ID" value="NZ_LR214441.1"/>
</dbReference>
<accession>A0A1C0AJ03</accession>
<dbReference type="InterPro" id="IPR038330">
    <property type="entry name" value="TspO/MBR-related_sf"/>
</dbReference>
<sequence>MTSTTDRIRQVVVTASAVFMIIGSLFGIGVIGTRVEESAGGSLSATATLVAPAVSAFSIWSVIYMGLIAYVVWQWLPANAATPRARAIGWLAAWSMVLNASWLLVTQVGQLWLSVVVIVALALVLGTLVRRLTVIAPRSSRGWIDAERVVVDGTFGLYLGWVSVATIANITATLVAAGVDPGRPASEFFAVAVLVVAAVLGVILARTLGGRLAVAAAMAWGLSWIAVGRITDAPESLPTGIAAAVAAVVVVGAALAVRFGPEALGASRRRPAAARG</sequence>
<evidence type="ECO:0000313" key="2">
    <source>
        <dbReference type="Proteomes" id="UP000093501"/>
    </source>
</evidence>
<name>A0A1C0AJ03_9ACTN</name>
<dbReference type="EMBL" id="MBQD01000024">
    <property type="protein sequence ID" value="OCL32035.1"/>
    <property type="molecule type" value="Genomic_DNA"/>
</dbReference>
<evidence type="ECO:0000313" key="1">
    <source>
        <dbReference type="EMBL" id="OCL32035.1"/>
    </source>
</evidence>
<comment type="caution">
    <text evidence="1">The sequence shown here is derived from an EMBL/GenBank/DDBJ whole genome shotgun (WGS) entry which is preliminary data.</text>
</comment>
<keyword evidence="2" id="KW-1185">Reference proteome</keyword>
<dbReference type="PANTHER" id="PTHR33802">
    <property type="entry name" value="SI:CH211-161H7.5-RELATED"/>
    <property type="match status" value="1"/>
</dbReference>
<gene>
    <name evidence="1" type="ORF">BCR15_08305</name>
</gene>
<dbReference type="PANTHER" id="PTHR33802:SF1">
    <property type="entry name" value="XK-RELATED PROTEIN"/>
    <property type="match status" value="1"/>
</dbReference>